<dbReference type="AlphaFoldDB" id="A0A7G2C921"/>
<accession>A0A7G2C921</accession>
<proteinExistence type="predicted"/>
<reference evidence="2 3" key="1">
    <citation type="submission" date="2020-08" db="EMBL/GenBank/DDBJ databases">
        <authorList>
            <person name="Newling K."/>
            <person name="Davey J."/>
            <person name="Forrester S."/>
        </authorList>
    </citation>
    <scope>NUCLEOTIDE SEQUENCE [LARGE SCALE GENOMIC DNA]</scope>
    <source>
        <strain evidence="3">Crithidia deanei Carvalho (ATCC PRA-265)</strain>
    </source>
</reference>
<evidence type="ECO:0000256" key="1">
    <source>
        <dbReference type="SAM" id="MobiDB-lite"/>
    </source>
</evidence>
<dbReference type="InterPro" id="IPR053019">
    <property type="entry name" value="GATA_zinc_finger"/>
</dbReference>
<name>A0A7G2C921_9TRYP</name>
<dbReference type="VEuPathDB" id="TriTrypDB:ADEAN_000306900"/>
<feature type="region of interest" description="Disordered" evidence="1">
    <location>
        <begin position="264"/>
        <end position="296"/>
    </location>
</feature>
<evidence type="ECO:0008006" key="4">
    <source>
        <dbReference type="Google" id="ProtNLM"/>
    </source>
</evidence>
<evidence type="ECO:0000313" key="2">
    <source>
        <dbReference type="EMBL" id="CAD2215614.1"/>
    </source>
</evidence>
<organism evidence="2 3">
    <name type="scientific">Angomonas deanei</name>
    <dbReference type="NCBI Taxonomy" id="59799"/>
    <lineage>
        <taxon>Eukaryota</taxon>
        <taxon>Discoba</taxon>
        <taxon>Euglenozoa</taxon>
        <taxon>Kinetoplastea</taxon>
        <taxon>Metakinetoplastina</taxon>
        <taxon>Trypanosomatida</taxon>
        <taxon>Trypanosomatidae</taxon>
        <taxon>Strigomonadinae</taxon>
        <taxon>Angomonas</taxon>
    </lineage>
</organism>
<dbReference type="Proteomes" id="UP000515908">
    <property type="component" value="Chromosome 05"/>
</dbReference>
<gene>
    <name evidence="2" type="ORF">ADEAN_000306900</name>
</gene>
<dbReference type="PANTHER" id="PTHR23353">
    <property type="entry name" value="RAB-GAP/TBC-RELATED"/>
    <property type="match status" value="1"/>
</dbReference>
<feature type="compositionally biased region" description="Low complexity" evidence="1">
    <location>
        <begin position="130"/>
        <end position="140"/>
    </location>
</feature>
<evidence type="ECO:0000313" key="3">
    <source>
        <dbReference type="Proteomes" id="UP000515908"/>
    </source>
</evidence>
<keyword evidence="3" id="KW-1185">Reference proteome</keyword>
<dbReference type="PANTHER" id="PTHR23353:SF32">
    <property type="entry name" value="AAC-RICH MRNA CLONE AAC4 PROTEIN-RELATED"/>
    <property type="match status" value="1"/>
</dbReference>
<dbReference type="EMBL" id="LR877149">
    <property type="protein sequence ID" value="CAD2215614.1"/>
    <property type="molecule type" value="Genomic_DNA"/>
</dbReference>
<protein>
    <recommendedName>
        <fullName evidence="4">RING-type domain-containing protein</fullName>
    </recommendedName>
</protein>
<feature type="compositionally biased region" description="Basic and acidic residues" evidence="1">
    <location>
        <begin position="272"/>
        <end position="296"/>
    </location>
</feature>
<sequence>MEGIIRYRLLGSHPACSGRVLQVGFAGQHITVETVLDTVIKENFINENNYRLETVKIPSTHGHSNNNNNEEVTPVVLSPQDELKTYDRIDITLHKRTLTSNHHTNNNTNKESVQLEDAIALELGTPKKGNQNNNNNNNSNHKTEKDPYEMERALAVASKQYPLHLPAATGEPSADLCVLCGLAPFVPTTTDNDNNNSNVLVTSCCHQTSCRVCYEAARHMTLMDSSFDSICPICGHNQNQNNHNLETQSTTANNLKNKIKVQLKVNTNNTSNKEDASKKRAREEEREDSTSHMNADRNIYHHTSDKERVTLVVSEAQTARVEAMMEPYRTVLETMADYLQPRTVSEHLGRFEQQLQLLTNKKE</sequence>
<feature type="region of interest" description="Disordered" evidence="1">
    <location>
        <begin position="124"/>
        <end position="146"/>
    </location>
</feature>